<keyword evidence="3" id="KW-1185">Reference proteome</keyword>
<dbReference type="EMBL" id="JAAKFY010000021">
    <property type="protein sequence ID" value="KAF3839674.1"/>
    <property type="molecule type" value="Genomic_DNA"/>
</dbReference>
<reference evidence="2 3" key="1">
    <citation type="submission" date="2020-03" db="EMBL/GenBank/DDBJ databases">
        <title>Dissostichus mawsoni Genome sequencing and assembly.</title>
        <authorList>
            <person name="Park H."/>
        </authorList>
    </citation>
    <scope>NUCLEOTIDE SEQUENCE [LARGE SCALE GENOMIC DNA]</scope>
    <source>
        <strain evidence="2">DM0001</strain>
        <tissue evidence="2">Muscle</tissue>
    </source>
</reference>
<organism evidence="2 3">
    <name type="scientific">Dissostichus mawsoni</name>
    <name type="common">Antarctic cod</name>
    <dbReference type="NCBI Taxonomy" id="36200"/>
    <lineage>
        <taxon>Eukaryota</taxon>
        <taxon>Metazoa</taxon>
        <taxon>Chordata</taxon>
        <taxon>Craniata</taxon>
        <taxon>Vertebrata</taxon>
        <taxon>Euteleostomi</taxon>
        <taxon>Actinopterygii</taxon>
        <taxon>Neopterygii</taxon>
        <taxon>Teleostei</taxon>
        <taxon>Neoteleostei</taxon>
        <taxon>Acanthomorphata</taxon>
        <taxon>Eupercaria</taxon>
        <taxon>Perciformes</taxon>
        <taxon>Notothenioidei</taxon>
        <taxon>Nototheniidae</taxon>
        <taxon>Dissostichus</taxon>
    </lineage>
</organism>
<feature type="compositionally biased region" description="Polar residues" evidence="1">
    <location>
        <begin position="156"/>
        <end position="166"/>
    </location>
</feature>
<dbReference type="Proteomes" id="UP000518266">
    <property type="component" value="Unassembled WGS sequence"/>
</dbReference>
<gene>
    <name evidence="2" type="ORF">F7725_018391</name>
</gene>
<feature type="non-terminal residue" evidence="2">
    <location>
        <position position="1"/>
    </location>
</feature>
<feature type="region of interest" description="Disordered" evidence="1">
    <location>
        <begin position="245"/>
        <end position="269"/>
    </location>
</feature>
<comment type="caution">
    <text evidence="2">The sequence shown here is derived from an EMBL/GenBank/DDBJ whole genome shotgun (WGS) entry which is preliminary data.</text>
</comment>
<feature type="region of interest" description="Disordered" evidence="1">
    <location>
        <begin position="88"/>
        <end position="172"/>
    </location>
</feature>
<evidence type="ECO:0000313" key="3">
    <source>
        <dbReference type="Proteomes" id="UP000518266"/>
    </source>
</evidence>
<feature type="compositionally biased region" description="Polar residues" evidence="1">
    <location>
        <begin position="110"/>
        <end position="125"/>
    </location>
</feature>
<sequence length="292" mass="31970">MHDGVTSCSARSTRRLASRSSSAAWASSFRTRATLSLFRTCQLFFGRMFIVALAQAKQEHHQEEEGGGGGAKRLQCWPTIMEECDLRRKMGGQVEEEDKLEGVDERQQRAKQSSSPNHSLTINQSEHPERVFTCAVNKCGPDGSEDDAGDEDKSSNHSFQSNGQRSGSEDSRRSTAALLILLFMGRAPNPADDDTGDSDDVHAEVDGHPVVDGVRGLEQHEAHAHVVVRPHLQEPVNPVEDVLTRRTQSSSDRRLHGRLGCDAQRDGEEGEVVAHMKSMPVCADEHGPAGPE</sequence>
<accession>A0A7J5XRD1</accession>
<proteinExistence type="predicted"/>
<evidence type="ECO:0000313" key="2">
    <source>
        <dbReference type="EMBL" id="KAF3839674.1"/>
    </source>
</evidence>
<name>A0A7J5XRD1_DISMA</name>
<dbReference type="AlphaFoldDB" id="A0A7J5XRD1"/>
<evidence type="ECO:0000256" key="1">
    <source>
        <dbReference type="SAM" id="MobiDB-lite"/>
    </source>
</evidence>
<protein>
    <submittedName>
        <fullName evidence="2">Uncharacterized protein</fullName>
    </submittedName>
</protein>